<dbReference type="RefSeq" id="WP_138728511.1">
    <property type="nucleotide sequence ID" value="NZ_SRMP02000023.1"/>
</dbReference>
<keyword evidence="5" id="KW-1185">Reference proteome</keyword>
<dbReference type="SUPFAM" id="SSF46689">
    <property type="entry name" value="Homeodomain-like"/>
    <property type="match status" value="1"/>
</dbReference>
<keyword evidence="1 2" id="KW-0238">DNA-binding</keyword>
<protein>
    <submittedName>
        <fullName evidence="4">TetR/AcrR family transcriptional regulator</fullName>
    </submittedName>
</protein>
<evidence type="ECO:0000256" key="2">
    <source>
        <dbReference type="PROSITE-ProRule" id="PRU00335"/>
    </source>
</evidence>
<dbReference type="Proteomes" id="UP001517367">
    <property type="component" value="Unassembled WGS sequence"/>
</dbReference>
<feature type="domain" description="HTH tetR-type" evidence="3">
    <location>
        <begin position="4"/>
        <end position="64"/>
    </location>
</feature>
<sequence length="188" mass="21865">MDVQKEKDRMLASARNLVIRKGLRNFQLNDIVETLGISKKTIYVCFEDKAALVREMVVGNIYSLAQAIDNRGVRSASQEFDYVTGILLDSFMVWRSTSQHDLQSSYPSVFELYSSFTVDVVERFYEHNFQRGILEGEYISEWDVSLLVSHVMLMLENCQLIISRRLINFSGNEIKEYFIQHFLKGIKK</sequence>
<proteinExistence type="predicted"/>
<gene>
    <name evidence="4" type="ORF">E5L68_013755</name>
</gene>
<dbReference type="PROSITE" id="PS50977">
    <property type="entry name" value="HTH_TETR_2"/>
    <property type="match status" value="1"/>
</dbReference>
<accession>A0ABW9JKS6</accession>
<dbReference type="InterPro" id="IPR001647">
    <property type="entry name" value="HTH_TetR"/>
</dbReference>
<name>A0ABW9JKS6_9SPHI</name>
<comment type="caution">
    <text evidence="4">The sequence shown here is derived from an EMBL/GenBank/DDBJ whole genome shotgun (WGS) entry which is preliminary data.</text>
</comment>
<evidence type="ECO:0000313" key="5">
    <source>
        <dbReference type="Proteomes" id="UP001517367"/>
    </source>
</evidence>
<dbReference type="EMBL" id="SRMP02000023">
    <property type="protein sequence ID" value="MFN0292465.1"/>
    <property type="molecule type" value="Genomic_DNA"/>
</dbReference>
<dbReference type="Gene3D" id="1.10.357.10">
    <property type="entry name" value="Tetracycline Repressor, domain 2"/>
    <property type="match status" value="1"/>
</dbReference>
<organism evidence="4 5">
    <name type="scientific">Pedobacter helvus</name>
    <dbReference type="NCBI Taxonomy" id="2563444"/>
    <lineage>
        <taxon>Bacteria</taxon>
        <taxon>Pseudomonadati</taxon>
        <taxon>Bacteroidota</taxon>
        <taxon>Sphingobacteriia</taxon>
        <taxon>Sphingobacteriales</taxon>
        <taxon>Sphingobacteriaceae</taxon>
        <taxon>Pedobacter</taxon>
    </lineage>
</organism>
<evidence type="ECO:0000313" key="4">
    <source>
        <dbReference type="EMBL" id="MFN0292465.1"/>
    </source>
</evidence>
<feature type="DNA-binding region" description="H-T-H motif" evidence="2">
    <location>
        <begin position="27"/>
        <end position="46"/>
    </location>
</feature>
<dbReference type="Pfam" id="PF00440">
    <property type="entry name" value="TetR_N"/>
    <property type="match status" value="1"/>
</dbReference>
<evidence type="ECO:0000256" key="1">
    <source>
        <dbReference type="ARBA" id="ARBA00023125"/>
    </source>
</evidence>
<reference evidence="4 5" key="1">
    <citation type="submission" date="2024-12" db="EMBL/GenBank/DDBJ databases">
        <authorList>
            <person name="Hu S."/>
        </authorList>
    </citation>
    <scope>NUCLEOTIDE SEQUENCE [LARGE SCALE GENOMIC DNA]</scope>
    <source>
        <strain evidence="4 5">P-25</strain>
    </source>
</reference>
<dbReference type="InterPro" id="IPR009057">
    <property type="entry name" value="Homeodomain-like_sf"/>
</dbReference>
<evidence type="ECO:0000259" key="3">
    <source>
        <dbReference type="PROSITE" id="PS50977"/>
    </source>
</evidence>